<evidence type="ECO:0000256" key="1">
    <source>
        <dbReference type="ARBA" id="ARBA00022741"/>
    </source>
</evidence>
<keyword evidence="1 3" id="KW-0547">Nucleotide-binding</keyword>
<reference evidence="6 7" key="1">
    <citation type="submission" date="2019-03" db="EMBL/GenBank/DDBJ databases">
        <title>Single cell metagenomics reveals metabolic interactions within the superorganism composed of flagellate Streblomastix strix and complex community of Bacteroidetes bacteria on its surface.</title>
        <authorList>
            <person name="Treitli S.C."/>
            <person name="Kolisko M."/>
            <person name="Husnik F."/>
            <person name="Keeling P."/>
            <person name="Hampl V."/>
        </authorList>
    </citation>
    <scope>NUCLEOTIDE SEQUENCE [LARGE SCALE GENOMIC DNA]</scope>
    <source>
        <strain evidence="6">ST1C</strain>
    </source>
</reference>
<feature type="binding site" evidence="3">
    <location>
        <position position="54"/>
    </location>
    <ligand>
        <name>ATP</name>
        <dbReference type="ChEBI" id="CHEBI:30616"/>
    </ligand>
</feature>
<dbReference type="Gene3D" id="3.30.200.20">
    <property type="entry name" value="Phosphorylase Kinase, domain 1"/>
    <property type="match status" value="1"/>
</dbReference>
<dbReference type="PROSITE" id="PS00107">
    <property type="entry name" value="PROTEIN_KINASE_ATP"/>
    <property type="match status" value="1"/>
</dbReference>
<sequence length="185" mass="20723">MIFAIKNTHKVEKDPEKRKLLEQNNFQILNTIGQGGFGVVYQAHRLEVGVVAAKVVNNDDFQAGEWDTAGILNNDPDQSVQNLVEQRKKLPIPIVRTIMLQILNGIQYIHSKGIIHKDIKPSNILMHSPPGCGRVILKMTDFGEAVIKQDNLNPPYVNVAGTDVYMPPEEIFAFDTGQFFADEKV</sequence>
<dbReference type="GO" id="GO:0004674">
    <property type="term" value="F:protein serine/threonine kinase activity"/>
    <property type="evidence" value="ECO:0007669"/>
    <property type="project" value="UniProtKB-KW"/>
</dbReference>
<dbReference type="Pfam" id="PF00069">
    <property type="entry name" value="Pkinase"/>
    <property type="match status" value="1"/>
</dbReference>
<dbReference type="Proteomes" id="UP000324800">
    <property type="component" value="Unassembled WGS sequence"/>
</dbReference>
<keyword evidence="4" id="KW-0418">Kinase</keyword>
<dbReference type="InterPro" id="IPR008271">
    <property type="entry name" value="Ser/Thr_kinase_AS"/>
</dbReference>
<dbReference type="GO" id="GO:0005524">
    <property type="term" value="F:ATP binding"/>
    <property type="evidence" value="ECO:0007669"/>
    <property type="project" value="UniProtKB-UniRule"/>
</dbReference>
<name>A0A5J4TXI2_9EUKA</name>
<dbReference type="GO" id="GO:0010506">
    <property type="term" value="P:regulation of autophagy"/>
    <property type="evidence" value="ECO:0007669"/>
    <property type="project" value="InterPro"/>
</dbReference>
<dbReference type="GO" id="GO:0005737">
    <property type="term" value="C:cytoplasm"/>
    <property type="evidence" value="ECO:0007669"/>
    <property type="project" value="TreeGrafter"/>
</dbReference>
<dbReference type="InterPro" id="IPR011009">
    <property type="entry name" value="Kinase-like_dom_sf"/>
</dbReference>
<evidence type="ECO:0000313" key="7">
    <source>
        <dbReference type="Proteomes" id="UP000324800"/>
    </source>
</evidence>
<organism evidence="6 7">
    <name type="scientific">Streblomastix strix</name>
    <dbReference type="NCBI Taxonomy" id="222440"/>
    <lineage>
        <taxon>Eukaryota</taxon>
        <taxon>Metamonada</taxon>
        <taxon>Preaxostyla</taxon>
        <taxon>Oxymonadida</taxon>
        <taxon>Streblomastigidae</taxon>
        <taxon>Streblomastix</taxon>
    </lineage>
</organism>
<proteinExistence type="inferred from homology"/>
<evidence type="ECO:0000259" key="5">
    <source>
        <dbReference type="PROSITE" id="PS50011"/>
    </source>
</evidence>
<evidence type="ECO:0000256" key="3">
    <source>
        <dbReference type="PROSITE-ProRule" id="PRU10141"/>
    </source>
</evidence>
<dbReference type="InterPro" id="IPR017441">
    <property type="entry name" value="Protein_kinase_ATP_BS"/>
</dbReference>
<evidence type="ECO:0000256" key="4">
    <source>
        <dbReference type="RuleBase" id="RU000304"/>
    </source>
</evidence>
<dbReference type="InterPro" id="IPR045269">
    <property type="entry name" value="Atg1-like"/>
</dbReference>
<dbReference type="SMART" id="SM00220">
    <property type="entry name" value="S_TKc"/>
    <property type="match status" value="1"/>
</dbReference>
<keyword evidence="2 3" id="KW-0067">ATP-binding</keyword>
<feature type="domain" description="Protein kinase" evidence="5">
    <location>
        <begin position="1"/>
        <end position="185"/>
    </location>
</feature>
<dbReference type="PROSITE" id="PS00108">
    <property type="entry name" value="PROTEIN_KINASE_ST"/>
    <property type="match status" value="1"/>
</dbReference>
<dbReference type="PROSITE" id="PS50011">
    <property type="entry name" value="PROTEIN_KINASE_DOM"/>
    <property type="match status" value="1"/>
</dbReference>
<keyword evidence="4" id="KW-0723">Serine/threonine-protein kinase</keyword>
<dbReference type="AlphaFoldDB" id="A0A5J4TXI2"/>
<comment type="similarity">
    <text evidence="4">Belongs to the protein kinase superfamily.</text>
</comment>
<dbReference type="EMBL" id="SNRW01023413">
    <property type="protein sequence ID" value="KAA6363024.1"/>
    <property type="molecule type" value="Genomic_DNA"/>
</dbReference>
<dbReference type="OrthoDB" id="8596411at2759"/>
<dbReference type="Gene3D" id="1.10.510.10">
    <property type="entry name" value="Transferase(Phosphotransferase) domain 1"/>
    <property type="match status" value="1"/>
</dbReference>
<evidence type="ECO:0000256" key="2">
    <source>
        <dbReference type="ARBA" id="ARBA00022840"/>
    </source>
</evidence>
<comment type="caution">
    <text evidence="6">The sequence shown here is derived from an EMBL/GenBank/DDBJ whole genome shotgun (WGS) entry which is preliminary data.</text>
</comment>
<dbReference type="PANTHER" id="PTHR24348">
    <property type="entry name" value="SERINE/THREONINE-PROTEIN KINASE UNC-51-RELATED"/>
    <property type="match status" value="1"/>
</dbReference>
<dbReference type="SUPFAM" id="SSF56112">
    <property type="entry name" value="Protein kinase-like (PK-like)"/>
    <property type="match status" value="1"/>
</dbReference>
<evidence type="ECO:0000313" key="6">
    <source>
        <dbReference type="EMBL" id="KAA6363024.1"/>
    </source>
</evidence>
<gene>
    <name evidence="6" type="ORF">EZS28_041449</name>
</gene>
<protein>
    <recommendedName>
        <fullName evidence="5">Protein kinase domain-containing protein</fullName>
    </recommendedName>
</protein>
<dbReference type="InterPro" id="IPR000719">
    <property type="entry name" value="Prot_kinase_dom"/>
</dbReference>
<accession>A0A5J4TXI2</accession>
<keyword evidence="4" id="KW-0808">Transferase</keyword>